<dbReference type="RefSeq" id="WP_111244920.1">
    <property type="nucleotide sequence ID" value="NZ_POTX01000154.1"/>
</dbReference>
<evidence type="ECO:0000313" key="2">
    <source>
        <dbReference type="EMBL" id="PZF91931.1"/>
    </source>
</evidence>
<dbReference type="OrthoDB" id="3213425at2"/>
<dbReference type="Proteomes" id="UP000248627">
    <property type="component" value="Unassembled WGS sequence"/>
</dbReference>
<dbReference type="SUPFAM" id="SSF47413">
    <property type="entry name" value="lambda repressor-like DNA-binding domains"/>
    <property type="match status" value="1"/>
</dbReference>
<feature type="compositionally biased region" description="Low complexity" evidence="1">
    <location>
        <begin position="98"/>
        <end position="129"/>
    </location>
</feature>
<name>A0A2W2BXA9_9ACTN</name>
<sequence>MPPSPPGPPLGPSSPEPSSFGEVLTRFRLARGWSQSRLAAELCAVAGVPTLSRHEISRWERQRRLPGRFWRCWLARVLGLPADLPPPAAGRDRRAGRRGTPTRPPAATRRRGPCAAAPRPAGTRASRPAGTPPAAHPATQASRRAGTGTTSVET</sequence>
<evidence type="ECO:0000313" key="3">
    <source>
        <dbReference type="Proteomes" id="UP000248627"/>
    </source>
</evidence>
<dbReference type="CDD" id="cd00093">
    <property type="entry name" value="HTH_XRE"/>
    <property type="match status" value="1"/>
</dbReference>
<dbReference type="AlphaFoldDB" id="A0A2W2BXA9"/>
<organism evidence="2 3">
    <name type="scientific">Micromonospora endophytica</name>
    <dbReference type="NCBI Taxonomy" id="515350"/>
    <lineage>
        <taxon>Bacteria</taxon>
        <taxon>Bacillati</taxon>
        <taxon>Actinomycetota</taxon>
        <taxon>Actinomycetes</taxon>
        <taxon>Micromonosporales</taxon>
        <taxon>Micromonosporaceae</taxon>
        <taxon>Micromonospora</taxon>
    </lineage>
</organism>
<keyword evidence="3" id="KW-1185">Reference proteome</keyword>
<dbReference type="EMBL" id="POTX01000154">
    <property type="protein sequence ID" value="PZF91931.1"/>
    <property type="molecule type" value="Genomic_DNA"/>
</dbReference>
<evidence type="ECO:0008006" key="4">
    <source>
        <dbReference type="Google" id="ProtNLM"/>
    </source>
</evidence>
<proteinExistence type="predicted"/>
<accession>A0A2W2BXA9</accession>
<comment type="caution">
    <text evidence="2">The sequence shown here is derived from an EMBL/GenBank/DDBJ whole genome shotgun (WGS) entry which is preliminary data.</text>
</comment>
<dbReference type="GO" id="GO:0003677">
    <property type="term" value="F:DNA binding"/>
    <property type="evidence" value="ECO:0007669"/>
    <property type="project" value="InterPro"/>
</dbReference>
<dbReference type="InterPro" id="IPR001387">
    <property type="entry name" value="Cro/C1-type_HTH"/>
</dbReference>
<dbReference type="InterPro" id="IPR010982">
    <property type="entry name" value="Lambda_DNA-bd_dom_sf"/>
</dbReference>
<gene>
    <name evidence="2" type="ORF">C1I93_20465</name>
</gene>
<protein>
    <recommendedName>
        <fullName evidence="4">Helix-turn-helix domain-containing protein</fullName>
    </recommendedName>
</protein>
<evidence type="ECO:0000256" key="1">
    <source>
        <dbReference type="SAM" id="MobiDB-lite"/>
    </source>
</evidence>
<reference evidence="2 3" key="1">
    <citation type="submission" date="2018-01" db="EMBL/GenBank/DDBJ databases">
        <title>Draft genome sequence of Jishengella endophytica.</title>
        <authorList>
            <person name="Sahin N."/>
            <person name="Ay H."/>
            <person name="Saygin H."/>
        </authorList>
    </citation>
    <scope>NUCLEOTIDE SEQUENCE [LARGE SCALE GENOMIC DNA]</scope>
    <source>
        <strain evidence="2 3">DSM 45430</strain>
    </source>
</reference>
<feature type="region of interest" description="Disordered" evidence="1">
    <location>
        <begin position="81"/>
        <end position="154"/>
    </location>
</feature>
<dbReference type="Gene3D" id="1.10.260.40">
    <property type="entry name" value="lambda repressor-like DNA-binding domains"/>
    <property type="match status" value="1"/>
</dbReference>